<dbReference type="SUPFAM" id="SSF51230">
    <property type="entry name" value="Single hybrid motif"/>
    <property type="match status" value="1"/>
</dbReference>
<dbReference type="OrthoDB" id="71407at2759"/>
<proteinExistence type="inferred from homology"/>
<evidence type="ECO:0000256" key="4">
    <source>
        <dbReference type="ARBA" id="ARBA00022946"/>
    </source>
</evidence>
<evidence type="ECO:0000256" key="5">
    <source>
        <dbReference type="PIRSR" id="PIRSR617453-50"/>
    </source>
</evidence>
<dbReference type="NCBIfam" id="NF002270">
    <property type="entry name" value="PRK01202.1"/>
    <property type="match status" value="1"/>
</dbReference>
<evidence type="ECO:0000256" key="2">
    <source>
        <dbReference type="ARBA" id="ARBA00009249"/>
    </source>
</evidence>
<dbReference type="InterPro" id="IPR011053">
    <property type="entry name" value="Single_hybrid_motif"/>
</dbReference>
<dbReference type="PANTHER" id="PTHR11715">
    <property type="entry name" value="GLYCINE CLEAVAGE SYSTEM H PROTEIN"/>
    <property type="match status" value="1"/>
</dbReference>
<accession>A0A507FIL3</accession>
<keyword evidence="4" id="KW-0809">Transit peptide</keyword>
<gene>
    <name evidence="8" type="ORF">CcCBS67573_g02447</name>
</gene>
<dbReference type="InterPro" id="IPR003016">
    <property type="entry name" value="2-oxoA_DH_lipoyl-BS"/>
</dbReference>
<name>A0A507FIL3_9FUNG</name>
<feature type="domain" description="Lipoyl-binding" evidence="7">
    <location>
        <begin position="360"/>
        <end position="442"/>
    </location>
</feature>
<dbReference type="GO" id="GO:0005960">
    <property type="term" value="C:glycine cleavage complex"/>
    <property type="evidence" value="ECO:0007669"/>
    <property type="project" value="InterPro"/>
</dbReference>
<dbReference type="PANTHER" id="PTHR11715:SF3">
    <property type="entry name" value="GLYCINE CLEAVAGE SYSTEM H PROTEIN-RELATED"/>
    <property type="match status" value="1"/>
</dbReference>
<sequence length="464" mass="51058">MISNTSDDDVPPLEDMSDEMKTRAELRKLKGPYMPKREQLQRYLKPSIDTMQRKSAARKQDTKSGPSSSDLLHLEEKRHQGPMAVSASLEKLDLNVSASKVAAVQKSLGVNKKEPTSLPDKNNESVKPANNPGPLFTGLRKGFFSSAKPTAAKSVSKRKIPEPIEVLAPKQPAHPGKNLVFDEVQTAMKSKLQASTKDWMTSSFLSRIETNPILAKAFQDPEFQKATDALSKNPQAAFEKYARERPDLIVAMKEFSGLLGGQFETMAVAQEKGTAVPIPDDLCENEKELVRKVQSDKDLQDILRDAEIQSFLLSVRNNPPELQRALFNASPEMRRKIEKLIQCAKHYTKEHEWISVADGVGTFGISDYAQKALGDVVFIELPEVGASFAKKDNISAVESVKAASDIYAPVSGEVVAVNSALADEPSLINSSPEGEAWIAKIKLSNPAELEQLLDEASYAKHCDE</sequence>
<dbReference type="Pfam" id="PF01597">
    <property type="entry name" value="GCV_H"/>
    <property type="match status" value="1"/>
</dbReference>
<feature type="compositionally biased region" description="Basic and acidic residues" evidence="6">
    <location>
        <begin position="18"/>
        <end position="28"/>
    </location>
</feature>
<comment type="similarity">
    <text evidence="2">Belongs to the GcvH family.</text>
</comment>
<dbReference type="PROSITE" id="PS50968">
    <property type="entry name" value="BIOTINYL_LIPOYL"/>
    <property type="match status" value="1"/>
</dbReference>
<dbReference type="GO" id="GO:0019464">
    <property type="term" value="P:glycine decarboxylation via glycine cleavage system"/>
    <property type="evidence" value="ECO:0007669"/>
    <property type="project" value="InterPro"/>
</dbReference>
<dbReference type="CDD" id="cd06848">
    <property type="entry name" value="GCS_H"/>
    <property type="match status" value="1"/>
</dbReference>
<dbReference type="InterPro" id="IPR002930">
    <property type="entry name" value="GCV_H"/>
</dbReference>
<evidence type="ECO:0000313" key="8">
    <source>
        <dbReference type="EMBL" id="TPX76281.1"/>
    </source>
</evidence>
<feature type="modified residue" description="N6-lipoyllysine" evidence="5">
    <location>
        <position position="401"/>
    </location>
</feature>
<keyword evidence="9" id="KW-1185">Reference proteome</keyword>
<organism evidence="8 9">
    <name type="scientific">Chytriomyces confervae</name>
    <dbReference type="NCBI Taxonomy" id="246404"/>
    <lineage>
        <taxon>Eukaryota</taxon>
        <taxon>Fungi</taxon>
        <taxon>Fungi incertae sedis</taxon>
        <taxon>Chytridiomycota</taxon>
        <taxon>Chytridiomycota incertae sedis</taxon>
        <taxon>Chytridiomycetes</taxon>
        <taxon>Chytridiales</taxon>
        <taxon>Chytriomycetaceae</taxon>
        <taxon>Chytriomyces</taxon>
    </lineage>
</organism>
<feature type="region of interest" description="Disordered" evidence="6">
    <location>
        <begin position="107"/>
        <end position="132"/>
    </location>
</feature>
<evidence type="ECO:0000256" key="6">
    <source>
        <dbReference type="SAM" id="MobiDB-lite"/>
    </source>
</evidence>
<evidence type="ECO:0000256" key="3">
    <source>
        <dbReference type="ARBA" id="ARBA00022823"/>
    </source>
</evidence>
<feature type="region of interest" description="Disordered" evidence="6">
    <location>
        <begin position="1"/>
        <end position="83"/>
    </location>
</feature>
<dbReference type="EMBL" id="QEAP01000052">
    <property type="protein sequence ID" value="TPX76281.1"/>
    <property type="molecule type" value="Genomic_DNA"/>
</dbReference>
<evidence type="ECO:0000313" key="9">
    <source>
        <dbReference type="Proteomes" id="UP000320333"/>
    </source>
</evidence>
<comment type="cofactor">
    <cofactor evidence="1">
        <name>(R)-lipoate</name>
        <dbReference type="ChEBI" id="CHEBI:83088"/>
    </cofactor>
</comment>
<dbReference type="Proteomes" id="UP000320333">
    <property type="component" value="Unassembled WGS sequence"/>
</dbReference>
<evidence type="ECO:0000256" key="1">
    <source>
        <dbReference type="ARBA" id="ARBA00001938"/>
    </source>
</evidence>
<feature type="compositionally biased region" description="Acidic residues" evidence="6">
    <location>
        <begin position="1"/>
        <end position="17"/>
    </location>
</feature>
<dbReference type="GO" id="GO:0009249">
    <property type="term" value="P:protein lipoylation"/>
    <property type="evidence" value="ECO:0007669"/>
    <property type="project" value="TreeGrafter"/>
</dbReference>
<comment type="caution">
    <text evidence="8">The sequence shown here is derived from an EMBL/GenBank/DDBJ whole genome shotgun (WGS) entry which is preliminary data.</text>
</comment>
<dbReference type="NCBIfam" id="TIGR00527">
    <property type="entry name" value="gcvH"/>
    <property type="match status" value="1"/>
</dbReference>
<dbReference type="Gene3D" id="2.40.50.100">
    <property type="match status" value="1"/>
</dbReference>
<protein>
    <recommendedName>
        <fullName evidence="7">Lipoyl-binding domain-containing protein</fullName>
    </recommendedName>
</protein>
<dbReference type="InterPro" id="IPR000089">
    <property type="entry name" value="Biotin_lipoyl"/>
</dbReference>
<dbReference type="AlphaFoldDB" id="A0A507FIL3"/>
<evidence type="ECO:0000259" key="7">
    <source>
        <dbReference type="PROSITE" id="PS50968"/>
    </source>
</evidence>
<dbReference type="STRING" id="246404.A0A507FIL3"/>
<dbReference type="HAMAP" id="MF_00272">
    <property type="entry name" value="GcvH"/>
    <property type="match status" value="1"/>
</dbReference>
<keyword evidence="3 5" id="KW-0450">Lipoyl</keyword>
<dbReference type="PROSITE" id="PS00189">
    <property type="entry name" value="LIPOYL"/>
    <property type="match status" value="1"/>
</dbReference>
<reference evidence="8 9" key="1">
    <citation type="journal article" date="2019" name="Sci. Rep.">
        <title>Comparative genomics of chytrid fungi reveal insights into the obligate biotrophic and pathogenic lifestyle of Synchytrium endobioticum.</title>
        <authorList>
            <person name="van de Vossenberg B.T.L.H."/>
            <person name="Warris S."/>
            <person name="Nguyen H.D.T."/>
            <person name="van Gent-Pelzer M.P.E."/>
            <person name="Joly D.L."/>
            <person name="van de Geest H.C."/>
            <person name="Bonants P.J.M."/>
            <person name="Smith D.S."/>
            <person name="Levesque C.A."/>
            <person name="van der Lee T.A.J."/>
        </authorList>
    </citation>
    <scope>NUCLEOTIDE SEQUENCE [LARGE SCALE GENOMIC DNA]</scope>
    <source>
        <strain evidence="8 9">CBS 675.73</strain>
    </source>
</reference>
<dbReference type="GO" id="GO:0005739">
    <property type="term" value="C:mitochondrion"/>
    <property type="evidence" value="ECO:0007669"/>
    <property type="project" value="TreeGrafter"/>
</dbReference>
<dbReference type="Gene3D" id="1.10.260.100">
    <property type="match status" value="2"/>
</dbReference>
<dbReference type="InterPro" id="IPR017453">
    <property type="entry name" value="GCV_H_sub"/>
</dbReference>
<dbReference type="InterPro" id="IPR033753">
    <property type="entry name" value="GCV_H/Fam206"/>
</dbReference>